<protein>
    <submittedName>
        <fullName evidence="1">Pathogenicity locus</fullName>
    </submittedName>
</protein>
<dbReference type="RefSeq" id="WP_033082285.1">
    <property type="nucleotide sequence ID" value="NZ_JQEC01000023.1"/>
</dbReference>
<dbReference type="OrthoDB" id="7173324at2"/>
<dbReference type="InterPro" id="IPR021725">
    <property type="entry name" value="Cdd1"/>
</dbReference>
<dbReference type="Proteomes" id="UP000029868">
    <property type="component" value="Unassembled WGS sequence"/>
</dbReference>
<dbReference type="Pfam" id="PF11731">
    <property type="entry name" value="Cdd1"/>
    <property type="match status" value="1"/>
</dbReference>
<evidence type="ECO:0000313" key="2">
    <source>
        <dbReference type="Proteomes" id="UP000029868"/>
    </source>
</evidence>
<dbReference type="Gene3D" id="1.10.150.20">
    <property type="entry name" value="5' to 3' exonuclease, C-terminal subdomain"/>
    <property type="match status" value="1"/>
</dbReference>
<gene>
    <name evidence="1" type="ORF">GAB14E_2593</name>
</gene>
<comment type="caution">
    <text evidence="1">The sequence shown here is derived from an EMBL/GenBank/DDBJ whole genome shotgun (WGS) entry which is preliminary data.</text>
</comment>
<dbReference type="PATRIC" id="fig|28229.3.peg.2222"/>
<sequence>MNPNKVVRENMRRLTDLPNIGKAGASDLELLGIEKPDDLMGQDPYEMYERLCVITGSKHDPCVIDVFISVTCFINGDEPMPWWAYTAERKRVQSAKQLPPKVI</sequence>
<name>A0A099KTG1_COLPS</name>
<dbReference type="EMBL" id="JQEC01000023">
    <property type="protein sequence ID" value="KGJ93485.1"/>
    <property type="molecule type" value="Genomic_DNA"/>
</dbReference>
<proteinExistence type="predicted"/>
<organism evidence="1 2">
    <name type="scientific">Colwellia psychrerythraea</name>
    <name type="common">Vibrio psychroerythus</name>
    <dbReference type="NCBI Taxonomy" id="28229"/>
    <lineage>
        <taxon>Bacteria</taxon>
        <taxon>Pseudomonadati</taxon>
        <taxon>Pseudomonadota</taxon>
        <taxon>Gammaproteobacteria</taxon>
        <taxon>Alteromonadales</taxon>
        <taxon>Colwelliaceae</taxon>
        <taxon>Colwellia</taxon>
    </lineage>
</organism>
<dbReference type="AlphaFoldDB" id="A0A099KTG1"/>
<evidence type="ECO:0000313" key="1">
    <source>
        <dbReference type="EMBL" id="KGJ93485.1"/>
    </source>
</evidence>
<accession>A0A099KTG1</accession>
<reference evidence="1 2" key="1">
    <citation type="submission" date="2014-08" db="EMBL/GenBank/DDBJ databases">
        <title>Genomic and Phenotypic Diversity of Colwellia psychrerythraea strains from Disparate Marine Basins.</title>
        <authorList>
            <person name="Techtmann S.M."/>
            <person name="Stelling S.C."/>
            <person name="Utturkar S.M."/>
            <person name="Alshibli N."/>
            <person name="Harris A."/>
            <person name="Brown S.D."/>
            <person name="Hazen T.C."/>
        </authorList>
    </citation>
    <scope>NUCLEOTIDE SEQUENCE [LARGE SCALE GENOMIC DNA]</scope>
    <source>
        <strain evidence="1 2">GAB14E</strain>
    </source>
</reference>